<feature type="chain" id="PRO_5014673020" evidence="1">
    <location>
        <begin position="26"/>
        <end position="119"/>
    </location>
</feature>
<comment type="caution">
    <text evidence="2">The sequence shown here is derived from an EMBL/GenBank/DDBJ whole genome shotgun (WGS) entry which is preliminary data.</text>
</comment>
<sequence>MKSVARIVSLAVGALAIGASGAAMARVDIGVNIGVPAPVYVAPAPVYAPPPPVIYQPAPVYVAPQIVIGWHDDRYWDGRRWWGRDEWYHHHGDWDHGRGDWDHGRGHGWGHGGHRGRDR</sequence>
<proteinExistence type="predicted"/>
<accession>A0A2N7VK48</accession>
<evidence type="ECO:0000313" key="3">
    <source>
        <dbReference type="Proteomes" id="UP000235347"/>
    </source>
</evidence>
<dbReference type="RefSeq" id="WP_102612388.1">
    <property type="nucleotide sequence ID" value="NZ_CADIKD010000025.1"/>
</dbReference>
<dbReference type="InterPro" id="IPR024446">
    <property type="entry name" value="PXPV"/>
</dbReference>
<dbReference type="Pfam" id="PF12778">
    <property type="entry name" value="PXPV"/>
    <property type="match status" value="1"/>
</dbReference>
<dbReference type="Proteomes" id="UP000235347">
    <property type="component" value="Unassembled WGS sequence"/>
</dbReference>
<evidence type="ECO:0000256" key="1">
    <source>
        <dbReference type="SAM" id="SignalP"/>
    </source>
</evidence>
<organism evidence="2 3">
    <name type="scientific">Trinickia soli</name>
    <dbReference type="NCBI Taxonomy" id="380675"/>
    <lineage>
        <taxon>Bacteria</taxon>
        <taxon>Pseudomonadati</taxon>
        <taxon>Pseudomonadota</taxon>
        <taxon>Betaproteobacteria</taxon>
        <taxon>Burkholderiales</taxon>
        <taxon>Burkholderiaceae</taxon>
        <taxon>Trinickia</taxon>
    </lineage>
</organism>
<dbReference type="AlphaFoldDB" id="A0A2N7VK48"/>
<name>A0A2N7VK48_9BURK</name>
<protein>
    <submittedName>
        <fullName evidence="2">Uncharacterized protein</fullName>
    </submittedName>
</protein>
<keyword evidence="1" id="KW-0732">Signal</keyword>
<evidence type="ECO:0000313" key="2">
    <source>
        <dbReference type="EMBL" id="PMS17541.1"/>
    </source>
</evidence>
<dbReference type="EMBL" id="PNYB01000029">
    <property type="protein sequence ID" value="PMS17541.1"/>
    <property type="molecule type" value="Genomic_DNA"/>
</dbReference>
<keyword evidence="3" id="KW-1185">Reference proteome</keyword>
<reference evidence="2 3" key="1">
    <citation type="submission" date="2018-01" db="EMBL/GenBank/DDBJ databases">
        <title>Whole genome analyses suggest that Burkholderia sensu lato contains two further novel genera in the rhizoxinica-symbiotica group Mycetohabitans gen. nov., and Trinickia gen. nov.: implications for the evolution of diazotrophy and nodulation in the Burkholderiaceae.</title>
        <authorList>
            <person name="Estrada-de los Santos P."/>
            <person name="Palmer M."/>
            <person name="Chavez-Ramirez B."/>
            <person name="Beukes C."/>
            <person name="Steenkamp E.T."/>
            <person name="Hirsch A.M."/>
            <person name="Manyaka P."/>
            <person name="Maluk M."/>
            <person name="Lafos M."/>
            <person name="Crook M."/>
            <person name="Gross E."/>
            <person name="Simon M.F."/>
            <person name="Bueno dos Reis Junior F."/>
            <person name="Poole P.S."/>
            <person name="Venter S.N."/>
            <person name="James E.K."/>
        </authorList>
    </citation>
    <scope>NUCLEOTIDE SEQUENCE [LARGE SCALE GENOMIC DNA]</scope>
    <source>
        <strain evidence="2 3">GP25-8</strain>
    </source>
</reference>
<feature type="signal peptide" evidence="1">
    <location>
        <begin position="1"/>
        <end position="25"/>
    </location>
</feature>
<gene>
    <name evidence="2" type="ORF">C0Z19_24275</name>
</gene>